<dbReference type="Gene3D" id="3.30.450.40">
    <property type="match status" value="1"/>
</dbReference>
<evidence type="ECO:0000256" key="1">
    <source>
        <dbReference type="ARBA" id="ARBA00022801"/>
    </source>
</evidence>
<dbReference type="EMBL" id="DSHW01000368">
    <property type="protein sequence ID" value="HEQ88723.1"/>
    <property type="molecule type" value="Genomic_DNA"/>
</dbReference>
<dbReference type="InterPro" id="IPR001932">
    <property type="entry name" value="PPM-type_phosphatase-like_dom"/>
</dbReference>
<accession>A0A7C2SGR0</accession>
<proteinExistence type="predicted"/>
<dbReference type="SUPFAM" id="SSF81606">
    <property type="entry name" value="PP2C-like"/>
    <property type="match status" value="1"/>
</dbReference>
<dbReference type="Gene3D" id="3.60.40.10">
    <property type="entry name" value="PPM-type phosphatase domain"/>
    <property type="match status" value="1"/>
</dbReference>
<protein>
    <recommendedName>
        <fullName evidence="2">PPM-type phosphatase domain-containing protein</fullName>
    </recommendedName>
</protein>
<dbReference type="PANTHER" id="PTHR43156:SF2">
    <property type="entry name" value="STAGE II SPORULATION PROTEIN E"/>
    <property type="match status" value="1"/>
</dbReference>
<gene>
    <name evidence="3" type="ORF">ENP06_04850</name>
    <name evidence="4" type="ORF">ENQ31_03075</name>
</gene>
<keyword evidence="1" id="KW-0378">Hydrolase</keyword>
<dbReference type="InterPro" id="IPR029016">
    <property type="entry name" value="GAF-like_dom_sf"/>
</dbReference>
<evidence type="ECO:0000313" key="4">
    <source>
        <dbReference type="EMBL" id="HET47130.1"/>
    </source>
</evidence>
<sequence>MIVKQLLGLWQEAAQGSQASVPRRALEHLVASTGAAGGRLSRGSEVLAEVGRFASPPITHRLPAGREPFEVALAGGTPPGEELLLAAGTVLSAWWLREELRASRFAERRRLWETESLRAMAEVLSGQLDARAVGQSLLFHSMALLDARRGELWLAGELCPGADAAGGSPGGLCVVERVGEAVLAPPTLEAVTTPRLVSPFVVAVPIGDREQSFGVLALGDREVRGGLAPFSAQDVETLSLFAAQGALAFSAILAHRQRVAQERLERELALAASVQQHLFPQLPEQLPGWELSGFSLPSRQVGGDLYDFLPNGEGSLLALFDVSGKGAPAALLAASLQGALRVAAKQAVSLKELASLLHEHLATLWAEHQFATAFFFALREDGTVRALGAGHTPAVVVGLDGQTRLLYPQGPPLGLVPNPRFEEDVLVLRKGELLVVATDGIVEASNPAGEEYGLARLRELVAACANAPLGELATRVLAGVREFTQGEAMSDDFTLVAVRRTV</sequence>
<dbReference type="Pfam" id="PF07228">
    <property type="entry name" value="SpoIIE"/>
    <property type="match status" value="1"/>
</dbReference>
<organism evidence="4">
    <name type="scientific">Thermoanaerobaculum aquaticum</name>
    <dbReference type="NCBI Taxonomy" id="1312852"/>
    <lineage>
        <taxon>Bacteria</taxon>
        <taxon>Pseudomonadati</taxon>
        <taxon>Acidobacteriota</taxon>
        <taxon>Thermoanaerobaculia</taxon>
        <taxon>Thermoanaerobaculales</taxon>
        <taxon>Thermoanaerobaculaceae</taxon>
        <taxon>Thermoanaerobaculum</taxon>
    </lineage>
</organism>
<name>A0A7C2SGR0_9BACT</name>
<dbReference type="PANTHER" id="PTHR43156">
    <property type="entry name" value="STAGE II SPORULATION PROTEIN E-RELATED"/>
    <property type="match status" value="1"/>
</dbReference>
<evidence type="ECO:0000313" key="3">
    <source>
        <dbReference type="EMBL" id="HEQ88723.1"/>
    </source>
</evidence>
<dbReference type="InterPro" id="IPR052016">
    <property type="entry name" value="Bact_Sigma-Reg"/>
</dbReference>
<reference evidence="4" key="1">
    <citation type="journal article" date="2020" name="mSystems">
        <title>Genome- and Community-Level Interaction Insights into Carbon Utilization and Element Cycling Functions of Hydrothermarchaeota in Hydrothermal Sediment.</title>
        <authorList>
            <person name="Zhou Z."/>
            <person name="Liu Y."/>
            <person name="Xu W."/>
            <person name="Pan J."/>
            <person name="Luo Z.H."/>
            <person name="Li M."/>
        </authorList>
    </citation>
    <scope>NUCLEOTIDE SEQUENCE [LARGE SCALE GENOMIC DNA]</scope>
    <source>
        <strain evidence="3">SpSt-186</strain>
        <strain evidence="4">SpSt-299</strain>
    </source>
</reference>
<dbReference type="InterPro" id="IPR036457">
    <property type="entry name" value="PPM-type-like_dom_sf"/>
</dbReference>
<dbReference type="SUPFAM" id="SSF55781">
    <property type="entry name" value="GAF domain-like"/>
    <property type="match status" value="1"/>
</dbReference>
<dbReference type="AlphaFoldDB" id="A0A7C2SGR0"/>
<feature type="domain" description="PPM-type phosphatase" evidence="2">
    <location>
        <begin position="286"/>
        <end position="500"/>
    </location>
</feature>
<dbReference type="EMBL" id="DSMR01000220">
    <property type="protein sequence ID" value="HET47130.1"/>
    <property type="molecule type" value="Genomic_DNA"/>
</dbReference>
<dbReference type="GO" id="GO:0016791">
    <property type="term" value="F:phosphatase activity"/>
    <property type="evidence" value="ECO:0007669"/>
    <property type="project" value="TreeGrafter"/>
</dbReference>
<comment type="caution">
    <text evidence="4">The sequence shown here is derived from an EMBL/GenBank/DDBJ whole genome shotgun (WGS) entry which is preliminary data.</text>
</comment>
<evidence type="ECO:0000259" key="2">
    <source>
        <dbReference type="SMART" id="SM00331"/>
    </source>
</evidence>
<dbReference type="SMART" id="SM00331">
    <property type="entry name" value="PP2C_SIG"/>
    <property type="match status" value="1"/>
</dbReference>